<evidence type="ECO:0000313" key="3">
    <source>
        <dbReference type="EMBL" id="NUU13389.1"/>
    </source>
</evidence>
<dbReference type="RefSeq" id="WP_175350938.1">
    <property type="nucleotide sequence ID" value="NZ_BAAAWQ010000001.1"/>
</dbReference>
<feature type="region of interest" description="Disordered" evidence="1">
    <location>
        <begin position="44"/>
        <end position="63"/>
    </location>
</feature>
<sequence length="174" mass="17815">MIGRRNAGLSDAAGVTATYTLPKGLTYVSTEADQACTVTTVTKNDDGTTTVHQTPPAAAYPGVQPATSVATSTTETTLADNDAADELAVDPASSLAVTKTHTGQLVRGKTVGYTVTVRNEGPTEDPGPVPVVVTGRLPAGLTSVSVNDGDAGTCTAPPVRAWSGHRRWRVASRP</sequence>
<dbReference type="Pfam" id="PF01345">
    <property type="entry name" value="DUF11"/>
    <property type="match status" value="1"/>
</dbReference>
<protein>
    <submittedName>
        <fullName evidence="3">DUF11 domain-containing protein</fullName>
    </submittedName>
</protein>
<evidence type="ECO:0000313" key="4">
    <source>
        <dbReference type="Proteomes" id="UP000573001"/>
    </source>
</evidence>
<organism evidence="3 4">
    <name type="scientific">Curtobacterium pusillum</name>
    <dbReference type="NCBI Taxonomy" id="69373"/>
    <lineage>
        <taxon>Bacteria</taxon>
        <taxon>Bacillati</taxon>
        <taxon>Actinomycetota</taxon>
        <taxon>Actinomycetes</taxon>
        <taxon>Micrococcales</taxon>
        <taxon>Microbacteriaceae</taxon>
        <taxon>Curtobacterium</taxon>
    </lineage>
</organism>
<feature type="domain" description="DUF11" evidence="2">
    <location>
        <begin position="95"/>
        <end position="156"/>
    </location>
</feature>
<dbReference type="InterPro" id="IPR001434">
    <property type="entry name" value="OmcB-like_DUF11"/>
</dbReference>
<comment type="caution">
    <text evidence="3">The sequence shown here is derived from an EMBL/GenBank/DDBJ whole genome shotgun (WGS) entry which is preliminary data.</text>
</comment>
<keyword evidence="4" id="KW-1185">Reference proteome</keyword>
<dbReference type="Proteomes" id="UP000573001">
    <property type="component" value="Unassembled WGS sequence"/>
</dbReference>
<proteinExistence type="predicted"/>
<dbReference type="EMBL" id="JABMCE010000063">
    <property type="protein sequence ID" value="NUU13389.1"/>
    <property type="molecule type" value="Genomic_DNA"/>
</dbReference>
<evidence type="ECO:0000259" key="2">
    <source>
        <dbReference type="Pfam" id="PF01345"/>
    </source>
</evidence>
<reference evidence="3 4" key="1">
    <citation type="submission" date="2020-05" db="EMBL/GenBank/DDBJ databases">
        <title>Genome Sequencing of Type Strains.</title>
        <authorList>
            <person name="Lemaire J.F."/>
            <person name="Inderbitzin P."/>
            <person name="Gregorio O.A."/>
            <person name="Collins S.B."/>
            <person name="Wespe N."/>
            <person name="Knight-Connoni V."/>
        </authorList>
    </citation>
    <scope>NUCLEOTIDE SEQUENCE [LARGE SCALE GENOMIC DNA]</scope>
    <source>
        <strain evidence="3 4">ATCC 19096</strain>
    </source>
</reference>
<evidence type="ECO:0000256" key="1">
    <source>
        <dbReference type="SAM" id="MobiDB-lite"/>
    </source>
</evidence>
<name>A0ABX2M739_9MICO</name>
<accession>A0ABX2M739</accession>
<gene>
    <name evidence="3" type="ORF">HP507_06035</name>
</gene>